<feature type="region of interest" description="Disordered" evidence="2">
    <location>
        <begin position="312"/>
        <end position="343"/>
    </location>
</feature>
<keyword evidence="1" id="KW-0819">tRNA processing</keyword>
<evidence type="ECO:0000313" key="5">
    <source>
        <dbReference type="Proteomes" id="UP001429580"/>
    </source>
</evidence>
<dbReference type="Pfam" id="PF17773">
    <property type="entry name" value="UPF0176_N"/>
    <property type="match status" value="1"/>
</dbReference>
<feature type="domain" description="Rhodanese" evidence="3">
    <location>
        <begin position="134"/>
        <end position="228"/>
    </location>
</feature>
<proteinExistence type="inferred from homology"/>
<dbReference type="Gene3D" id="3.30.70.100">
    <property type="match status" value="1"/>
</dbReference>
<feature type="compositionally biased region" description="Basic and acidic residues" evidence="2">
    <location>
        <begin position="314"/>
        <end position="337"/>
    </location>
</feature>
<keyword evidence="5" id="KW-1185">Reference proteome</keyword>
<dbReference type="InterPro" id="IPR040503">
    <property type="entry name" value="TRHO_N"/>
</dbReference>
<dbReference type="NCBIfam" id="NF001136">
    <property type="entry name" value="PRK00142.1-4"/>
    <property type="match status" value="1"/>
</dbReference>
<comment type="caution">
    <text evidence="4">The sequence shown here is derived from an EMBL/GenBank/DDBJ whole genome shotgun (WGS) entry which is preliminary data.</text>
</comment>
<dbReference type="PANTHER" id="PTHR43268:SF3">
    <property type="entry name" value="RHODANESE-LIKE DOMAIN-CONTAINING PROTEIN 7-RELATED"/>
    <property type="match status" value="1"/>
</dbReference>
<dbReference type="InterPro" id="IPR001763">
    <property type="entry name" value="Rhodanese-like_dom"/>
</dbReference>
<accession>A0ABX0UYV0</accession>
<dbReference type="InterPro" id="IPR036873">
    <property type="entry name" value="Rhodanese-like_dom_sf"/>
</dbReference>
<dbReference type="RefSeq" id="WP_166949233.1">
    <property type="nucleotide sequence ID" value="NZ_JAASQI010000002.1"/>
</dbReference>
<dbReference type="EMBL" id="JAASQI010000002">
    <property type="protein sequence ID" value="NIJ57060.1"/>
    <property type="molecule type" value="Genomic_DNA"/>
</dbReference>
<dbReference type="Pfam" id="PF00581">
    <property type="entry name" value="Rhodanese"/>
    <property type="match status" value="1"/>
</dbReference>
<dbReference type="CDD" id="cd01518">
    <property type="entry name" value="RHOD_YceA"/>
    <property type="match status" value="1"/>
</dbReference>
<dbReference type="PANTHER" id="PTHR43268">
    <property type="entry name" value="THIOSULFATE SULFURTRANSFERASE/RHODANESE-LIKE DOMAIN-CONTAINING PROTEIN 2"/>
    <property type="match status" value="1"/>
</dbReference>
<dbReference type="EC" id="1.14.-.-" evidence="1"/>
<sequence>MTASASAAEPFKVMALYKFADLPDAAAIRPVLAAFCCARRIRGTLILAPEGINGTVAGTPDAIADLHRYLLAEGPFDTRLAGAEIKFSHAREMPFLRMKVRLKPEIVTLRAPEANPARIVGTYVAPDQWNALIARNDVVVVDTRNDYEVGLGTFRRALDPGTRTFTEFKDFVARELDPARDRKVAMFCTGGIRCEKASAYLLAQGFEEVFHLKGGILAYLEQVPAERSRFDGECFVFDERVSVGHGLVEGEASLCRACRHPLTAMECADPAFVEGVSCPHCAGDAARERTLKQARVAERQRQVELARARGLAHLGDDATRTAQEQKCRKQARKEASRQRQSGQ</sequence>
<dbReference type="SUPFAM" id="SSF52821">
    <property type="entry name" value="Rhodanese/Cell cycle control phosphatase"/>
    <property type="match status" value="1"/>
</dbReference>
<keyword evidence="1" id="KW-0560">Oxidoreductase</keyword>
<comment type="function">
    <text evidence="1">Catalyzes oxygen-dependent 5-hydroxyuridine (ho5U) modification at position 34 in tRNAs.</text>
</comment>
<evidence type="ECO:0000256" key="1">
    <source>
        <dbReference type="HAMAP-Rule" id="MF_00469"/>
    </source>
</evidence>
<protein>
    <recommendedName>
        <fullName evidence="1">tRNA uridine(34) hydroxylase</fullName>
        <ecNumber evidence="1">1.14.-.-</ecNumber>
    </recommendedName>
    <alternativeName>
        <fullName evidence="1">tRNA hydroxylation protein O</fullName>
    </alternativeName>
</protein>
<evidence type="ECO:0000259" key="3">
    <source>
        <dbReference type="PROSITE" id="PS50206"/>
    </source>
</evidence>
<gene>
    <name evidence="1" type="primary">trhO</name>
    <name evidence="4" type="ORF">FHS82_000886</name>
</gene>
<comment type="catalytic activity">
    <reaction evidence="1">
        <text>uridine(34) in tRNA + AH2 + O2 = 5-hydroxyuridine(34) in tRNA + A + H2O</text>
        <dbReference type="Rhea" id="RHEA:64224"/>
        <dbReference type="Rhea" id="RHEA-COMP:11727"/>
        <dbReference type="Rhea" id="RHEA-COMP:13381"/>
        <dbReference type="ChEBI" id="CHEBI:13193"/>
        <dbReference type="ChEBI" id="CHEBI:15377"/>
        <dbReference type="ChEBI" id="CHEBI:15379"/>
        <dbReference type="ChEBI" id="CHEBI:17499"/>
        <dbReference type="ChEBI" id="CHEBI:65315"/>
        <dbReference type="ChEBI" id="CHEBI:136877"/>
    </reaction>
</comment>
<comment type="similarity">
    <text evidence="1">Belongs to the TrhO family.</text>
</comment>
<evidence type="ECO:0000313" key="4">
    <source>
        <dbReference type="EMBL" id="NIJ57060.1"/>
    </source>
</evidence>
<dbReference type="PROSITE" id="PS50206">
    <property type="entry name" value="RHODANESE_3"/>
    <property type="match status" value="1"/>
</dbReference>
<name>A0ABX0UYV0_9HYPH</name>
<dbReference type="InterPro" id="IPR020936">
    <property type="entry name" value="TrhO"/>
</dbReference>
<dbReference type="SMART" id="SM00450">
    <property type="entry name" value="RHOD"/>
    <property type="match status" value="1"/>
</dbReference>
<evidence type="ECO:0000256" key="2">
    <source>
        <dbReference type="SAM" id="MobiDB-lite"/>
    </source>
</evidence>
<reference evidence="4 5" key="1">
    <citation type="submission" date="2020-03" db="EMBL/GenBank/DDBJ databases">
        <title>Genomic Encyclopedia of Type Strains, Phase IV (KMG-IV): sequencing the most valuable type-strain genomes for metagenomic binning, comparative biology and taxonomic classification.</title>
        <authorList>
            <person name="Goeker M."/>
        </authorList>
    </citation>
    <scope>NUCLEOTIDE SEQUENCE [LARGE SCALE GENOMIC DNA]</scope>
    <source>
        <strain evidence="4 5">DSM 103870</strain>
    </source>
</reference>
<organism evidence="4 5">
    <name type="scientific">Pseudochelatococcus lubricantis</name>
    <dbReference type="NCBI Taxonomy" id="1538102"/>
    <lineage>
        <taxon>Bacteria</taxon>
        <taxon>Pseudomonadati</taxon>
        <taxon>Pseudomonadota</taxon>
        <taxon>Alphaproteobacteria</taxon>
        <taxon>Hyphomicrobiales</taxon>
        <taxon>Chelatococcaceae</taxon>
        <taxon>Pseudochelatococcus</taxon>
    </lineage>
</organism>
<dbReference type="HAMAP" id="MF_00469">
    <property type="entry name" value="TrhO"/>
    <property type="match status" value="1"/>
</dbReference>
<dbReference type="Gene3D" id="3.40.250.10">
    <property type="entry name" value="Rhodanese-like domain"/>
    <property type="match status" value="1"/>
</dbReference>
<dbReference type="Proteomes" id="UP001429580">
    <property type="component" value="Unassembled WGS sequence"/>
</dbReference>